<comment type="caution">
    <text evidence="1">The sequence shown here is derived from an EMBL/GenBank/DDBJ whole genome shotgun (WGS) entry which is preliminary data.</text>
</comment>
<dbReference type="EMBL" id="LGUE01000001">
    <property type="protein sequence ID" value="KON91632.1"/>
    <property type="molecule type" value="Genomic_DNA"/>
</dbReference>
<protein>
    <recommendedName>
        <fullName evidence="3">YokU family protein</fullName>
    </recommendedName>
</protein>
<keyword evidence="2" id="KW-1185">Reference proteome</keyword>
<dbReference type="PATRIC" id="fig|189381.12.peg.858"/>
<dbReference type="CDD" id="cd12870">
    <property type="entry name" value="MqsA"/>
    <property type="match status" value="1"/>
</dbReference>
<accession>A0A0M0GQ46</accession>
<reference evidence="2" key="1">
    <citation type="submission" date="2015-07" db="EMBL/GenBank/DDBJ databases">
        <title>Fjat-14235 jcm11544.</title>
        <authorList>
            <person name="Liu B."/>
            <person name="Wang J."/>
            <person name="Zhu Y."/>
            <person name="Liu G."/>
            <person name="Chen Q."/>
            <person name="Chen Z."/>
            <person name="Lan J."/>
            <person name="Che J."/>
            <person name="Ge C."/>
            <person name="Shi H."/>
            <person name="Pan Z."/>
            <person name="Liu X."/>
        </authorList>
    </citation>
    <scope>NUCLEOTIDE SEQUENCE [LARGE SCALE GENOMIC DNA]</scope>
    <source>
        <strain evidence="2">JCM 11544</strain>
    </source>
</reference>
<dbReference type="InterPro" id="IPR022453">
    <property type="entry name" value="Znf_MqsA-type"/>
</dbReference>
<dbReference type="AlphaFoldDB" id="A0A0M0GQ46"/>
<evidence type="ECO:0008006" key="3">
    <source>
        <dbReference type="Google" id="ProtNLM"/>
    </source>
</evidence>
<proteinExistence type="predicted"/>
<name>A0A0M0GQ46_9BACI</name>
<dbReference type="Proteomes" id="UP000037405">
    <property type="component" value="Unassembled WGS sequence"/>
</dbReference>
<dbReference type="OrthoDB" id="2666319at2"/>
<gene>
    <name evidence="1" type="ORF">AF331_03760</name>
</gene>
<dbReference type="Pfam" id="PF14122">
    <property type="entry name" value="YokU"/>
    <property type="match status" value="1"/>
</dbReference>
<evidence type="ECO:0000313" key="2">
    <source>
        <dbReference type="Proteomes" id="UP000037405"/>
    </source>
</evidence>
<organism evidence="1 2">
    <name type="scientific">Rossellomorea marisflavi</name>
    <dbReference type="NCBI Taxonomy" id="189381"/>
    <lineage>
        <taxon>Bacteria</taxon>
        <taxon>Bacillati</taxon>
        <taxon>Bacillota</taxon>
        <taxon>Bacilli</taxon>
        <taxon>Bacillales</taxon>
        <taxon>Bacillaceae</taxon>
        <taxon>Rossellomorea</taxon>
    </lineage>
</organism>
<sequence length="94" mass="10721">MTADGKTCEWCGSGVTDSVTTVYWELPDGTRSIEIHDVPGILCGSCGMEYQDEEVIMDIEDQLMLMDTKAIPKSVDFKELLQMPKFLKKNYFRF</sequence>
<evidence type="ECO:0000313" key="1">
    <source>
        <dbReference type="EMBL" id="KON91632.1"/>
    </source>
</evidence>
<dbReference type="RefSeq" id="WP_053426819.1">
    <property type="nucleotide sequence ID" value="NZ_BSED01000168.1"/>
</dbReference>
<dbReference type="InterPro" id="IPR022451">
    <property type="entry name" value="CHP03829_YokU"/>
</dbReference>
<dbReference type="NCBIfam" id="TIGR03829">
    <property type="entry name" value="YokU_near_AblA"/>
    <property type="match status" value="1"/>
</dbReference>
<dbReference type="NCBIfam" id="TIGR03831">
    <property type="entry name" value="YgiT_finger"/>
    <property type="match status" value="1"/>
</dbReference>
<dbReference type="STRING" id="189381.GCA_900166615_03546"/>